<dbReference type="RefSeq" id="WP_159544434.1">
    <property type="nucleotide sequence ID" value="NZ_CP047156.1"/>
</dbReference>
<accession>A0A7L4YMX7</accession>
<dbReference type="NCBIfam" id="TIGR01869">
    <property type="entry name" value="casC_Cse4"/>
    <property type="match status" value="1"/>
</dbReference>
<dbReference type="Pfam" id="PF09344">
    <property type="entry name" value="Cas_CT1975"/>
    <property type="match status" value="1"/>
</dbReference>
<evidence type="ECO:0000313" key="3">
    <source>
        <dbReference type="Proteomes" id="UP000463857"/>
    </source>
</evidence>
<proteinExistence type="predicted"/>
<name>A0A7L4YMX7_9ACTN</name>
<dbReference type="EMBL" id="CP047156">
    <property type="protein sequence ID" value="QHC00194.1"/>
    <property type="molecule type" value="Genomic_DNA"/>
</dbReference>
<dbReference type="Proteomes" id="UP000463857">
    <property type="component" value="Chromosome"/>
</dbReference>
<sequence>MSTYIDIHILQNVPPSNLNRDDTGAPKSAMYGGVRRARTSSQAWKRATREDFRDYLDAEQLGFRTTRLVSLVEKRIAELDQSLDDAKRTELAAKSLEALGMKPKTPRAKKGDDSGETDTTPRTEYLMFLSTAQIDALARLALEHPDGKIPKAAARAAANSDHGIDLAVFGRMVADDAGLNVDSAVQVAHAISTHPVEIESDYYTAVDDTNEKEDSGAGMIGTVEFNSAVLYRYANINVDGLAENLGDPATTAAAAAAFVRSFARSMPTGKQNTFANRTLPEAIVIAVREDHPVNLVGAFENPVLPEDGLVKQSAVRLAEYADGVTATYGNAPAQVWRCSLPGTDGALDGFGEAVSFDELVGRVEAAALAVASK</sequence>
<keyword evidence="3" id="KW-1185">Reference proteome</keyword>
<dbReference type="InParanoid" id="A0A7L4YMX7"/>
<feature type="region of interest" description="Disordered" evidence="1">
    <location>
        <begin position="98"/>
        <end position="121"/>
    </location>
</feature>
<reference evidence="2 3" key="1">
    <citation type="journal article" date="2018" name="Int. J. Syst. Evol. Microbiol.">
        <title>Epidermidibacterium keratini gen. nov., sp. nov., a member of the family Sporichthyaceae, isolated from keratin epidermis.</title>
        <authorList>
            <person name="Lee D.G."/>
            <person name="Trujillo M.E."/>
            <person name="Kang S."/>
            <person name="Nam J.J."/>
            <person name="Kim Y.J."/>
        </authorList>
    </citation>
    <scope>NUCLEOTIDE SEQUENCE [LARGE SCALE GENOMIC DNA]</scope>
    <source>
        <strain evidence="2 3">EPI-7</strain>
    </source>
</reference>
<evidence type="ECO:0000256" key="1">
    <source>
        <dbReference type="SAM" id="MobiDB-lite"/>
    </source>
</evidence>
<dbReference type="InterPro" id="IPR010148">
    <property type="entry name" value="CRISPR-assoc_prot_CT1975"/>
</dbReference>
<protein>
    <submittedName>
        <fullName evidence="2">Type I-E CRISPR-associated protein Cas7/Cse4/CasC</fullName>
    </submittedName>
</protein>
<dbReference type="KEGG" id="eke:EK0264_07830"/>
<organism evidence="2 3">
    <name type="scientific">Epidermidibacterium keratini</name>
    <dbReference type="NCBI Taxonomy" id="1891644"/>
    <lineage>
        <taxon>Bacteria</taxon>
        <taxon>Bacillati</taxon>
        <taxon>Actinomycetota</taxon>
        <taxon>Actinomycetes</taxon>
        <taxon>Sporichthyales</taxon>
        <taxon>Sporichthyaceae</taxon>
        <taxon>Epidermidibacterium</taxon>
    </lineage>
</organism>
<dbReference type="AlphaFoldDB" id="A0A7L4YMX7"/>
<dbReference type="OrthoDB" id="5291250at2"/>
<gene>
    <name evidence="2" type="primary">cas7e</name>
    <name evidence="2" type="ORF">EK0264_07830</name>
</gene>
<evidence type="ECO:0000313" key="2">
    <source>
        <dbReference type="EMBL" id="QHC00194.1"/>
    </source>
</evidence>